<dbReference type="EMBL" id="SJPM01000005">
    <property type="protein sequence ID" value="TWT96451.1"/>
    <property type="molecule type" value="Genomic_DNA"/>
</dbReference>
<name>A0A5C6ABL2_9BACT</name>
<keyword evidence="3" id="KW-1185">Reference proteome</keyword>
<reference evidence="2 3" key="1">
    <citation type="submission" date="2019-02" db="EMBL/GenBank/DDBJ databases">
        <title>Deep-cultivation of Planctomycetes and their phenomic and genomic characterization uncovers novel biology.</title>
        <authorList>
            <person name="Wiegand S."/>
            <person name="Jogler M."/>
            <person name="Boedeker C."/>
            <person name="Pinto D."/>
            <person name="Vollmers J."/>
            <person name="Rivas-Marin E."/>
            <person name="Kohn T."/>
            <person name="Peeters S.H."/>
            <person name="Heuer A."/>
            <person name="Rast P."/>
            <person name="Oberbeckmann S."/>
            <person name="Bunk B."/>
            <person name="Jeske O."/>
            <person name="Meyerdierks A."/>
            <person name="Storesund J.E."/>
            <person name="Kallscheuer N."/>
            <person name="Luecker S."/>
            <person name="Lage O.M."/>
            <person name="Pohl T."/>
            <person name="Merkel B.J."/>
            <person name="Hornburger P."/>
            <person name="Mueller R.-W."/>
            <person name="Bruemmer F."/>
            <person name="Labrenz M."/>
            <person name="Spormann A.M."/>
            <person name="Op Den Camp H."/>
            <person name="Overmann J."/>
            <person name="Amann R."/>
            <person name="Jetten M.S.M."/>
            <person name="Mascher T."/>
            <person name="Medema M.H."/>
            <person name="Devos D.P."/>
            <person name="Kaster A.-K."/>
            <person name="Ovreas L."/>
            <person name="Rohde M."/>
            <person name="Galperin M.Y."/>
            <person name="Jogler C."/>
        </authorList>
    </citation>
    <scope>NUCLEOTIDE SEQUENCE [LARGE SCALE GENOMIC DNA]</scope>
    <source>
        <strain evidence="2 3">Pla100</strain>
    </source>
</reference>
<evidence type="ECO:0000313" key="3">
    <source>
        <dbReference type="Proteomes" id="UP000316213"/>
    </source>
</evidence>
<sequence length="56" mass="5774">MPRRAGVGLCPAGQASDYAPQGSPELCPAGPALNMPRRATLDDAPQGSLAVRVTQR</sequence>
<accession>A0A5C6ABL2</accession>
<proteinExistence type="predicted"/>
<organism evidence="2 3">
    <name type="scientific">Neorhodopirellula pilleata</name>
    <dbReference type="NCBI Taxonomy" id="2714738"/>
    <lineage>
        <taxon>Bacteria</taxon>
        <taxon>Pseudomonadati</taxon>
        <taxon>Planctomycetota</taxon>
        <taxon>Planctomycetia</taxon>
        <taxon>Pirellulales</taxon>
        <taxon>Pirellulaceae</taxon>
        <taxon>Neorhodopirellula</taxon>
    </lineage>
</organism>
<evidence type="ECO:0000256" key="1">
    <source>
        <dbReference type="SAM" id="MobiDB-lite"/>
    </source>
</evidence>
<comment type="caution">
    <text evidence="2">The sequence shown here is derived from an EMBL/GenBank/DDBJ whole genome shotgun (WGS) entry which is preliminary data.</text>
</comment>
<dbReference type="AlphaFoldDB" id="A0A5C6ABL2"/>
<dbReference type="Proteomes" id="UP000316213">
    <property type="component" value="Unassembled WGS sequence"/>
</dbReference>
<gene>
    <name evidence="2" type="ORF">Pla100_29310</name>
</gene>
<feature type="region of interest" description="Disordered" evidence="1">
    <location>
        <begin position="1"/>
        <end position="56"/>
    </location>
</feature>
<evidence type="ECO:0000313" key="2">
    <source>
        <dbReference type="EMBL" id="TWT96451.1"/>
    </source>
</evidence>
<protein>
    <submittedName>
        <fullName evidence="2">Uncharacterized protein</fullName>
    </submittedName>
</protein>